<evidence type="ECO:0000259" key="8">
    <source>
        <dbReference type="SMART" id="SM00864"/>
    </source>
</evidence>
<feature type="compositionally biased region" description="Polar residues" evidence="7">
    <location>
        <begin position="559"/>
        <end position="570"/>
    </location>
</feature>
<feature type="binding site" evidence="4">
    <location>
        <begin position="117"/>
        <end position="119"/>
    </location>
    <ligand>
        <name>GTP</name>
        <dbReference type="ChEBI" id="CHEBI:37565"/>
    </ligand>
</feature>
<feature type="binding site" evidence="4">
    <location>
        <begin position="29"/>
        <end position="33"/>
    </location>
    <ligand>
        <name>GTP</name>
        <dbReference type="ChEBI" id="CHEBI:37565"/>
    </ligand>
</feature>
<dbReference type="PROSITE" id="PS01135">
    <property type="entry name" value="FTSZ_2"/>
    <property type="match status" value="1"/>
</dbReference>
<comment type="subcellular location">
    <subcellularLocation>
        <location evidence="4">Cytoplasm</location>
    </subcellularLocation>
    <text evidence="4">Assembles at midcell at the inner surface of the cytoplasmic membrane.</text>
</comment>
<keyword evidence="2 4" id="KW-0547">Nucleotide-binding</keyword>
<feature type="region of interest" description="Disordered" evidence="7">
    <location>
        <begin position="596"/>
        <end position="650"/>
    </location>
</feature>
<dbReference type="HAMAP" id="MF_00909">
    <property type="entry name" value="FtsZ"/>
    <property type="match status" value="1"/>
</dbReference>
<evidence type="ECO:0000256" key="1">
    <source>
        <dbReference type="ARBA" id="ARBA00009690"/>
    </source>
</evidence>
<comment type="similarity">
    <text evidence="1 4 6">Belongs to the FtsZ family.</text>
</comment>
<evidence type="ECO:0000259" key="9">
    <source>
        <dbReference type="SMART" id="SM00865"/>
    </source>
</evidence>
<evidence type="ECO:0000256" key="3">
    <source>
        <dbReference type="ARBA" id="ARBA00023134"/>
    </source>
</evidence>
<dbReference type="PROSITE" id="PS01134">
    <property type="entry name" value="FTSZ_1"/>
    <property type="match status" value="1"/>
</dbReference>
<dbReference type="OrthoDB" id="9813375at2"/>
<feature type="domain" description="Tubulin/FtsZ 2-layer sandwich" evidence="9">
    <location>
        <begin position="216"/>
        <end position="334"/>
    </location>
</feature>
<feature type="binding site" evidence="4">
    <location>
        <position position="148"/>
    </location>
    <ligand>
        <name>GTP</name>
        <dbReference type="ChEBI" id="CHEBI:37565"/>
    </ligand>
</feature>
<comment type="function">
    <text evidence="4 6">Essential cell division protein that forms a contractile ring structure (Z ring) at the future cell division site. The regulation of the ring assembly controls the timing and the location of cell division. One of the functions of the FtsZ ring is to recruit other cell division proteins to the septum to produce a new cell wall between the dividing cells. Binds GTP and shows GTPase activity.</text>
</comment>
<dbReference type="SUPFAM" id="SSF55307">
    <property type="entry name" value="Tubulin C-terminal domain-like"/>
    <property type="match status" value="1"/>
</dbReference>
<dbReference type="PRINTS" id="PR00423">
    <property type="entry name" value="CELLDVISFTSZ"/>
</dbReference>
<organism evidence="10 11">
    <name type="scientific">Flagellimonas flava</name>
    <dbReference type="NCBI Taxonomy" id="570519"/>
    <lineage>
        <taxon>Bacteria</taxon>
        <taxon>Pseudomonadati</taxon>
        <taxon>Bacteroidota</taxon>
        <taxon>Flavobacteriia</taxon>
        <taxon>Flavobacteriales</taxon>
        <taxon>Flavobacteriaceae</taxon>
        <taxon>Flagellimonas</taxon>
    </lineage>
</organism>
<dbReference type="Gene3D" id="3.40.50.1440">
    <property type="entry name" value="Tubulin/FtsZ, GTPase domain"/>
    <property type="match status" value="1"/>
</dbReference>
<keyword evidence="4 6" id="KW-0132">Cell division</keyword>
<feature type="compositionally biased region" description="Polar residues" evidence="7">
    <location>
        <begin position="638"/>
        <end position="650"/>
    </location>
</feature>
<dbReference type="InterPro" id="IPR037103">
    <property type="entry name" value="Tubulin/FtsZ-like_C"/>
</dbReference>
<dbReference type="InterPro" id="IPR036525">
    <property type="entry name" value="Tubulin/FtsZ_GTPase_sf"/>
</dbReference>
<dbReference type="EMBL" id="FQWL01000004">
    <property type="protein sequence ID" value="SHG85357.1"/>
    <property type="molecule type" value="Genomic_DNA"/>
</dbReference>
<dbReference type="GO" id="GO:0000917">
    <property type="term" value="P:division septum assembly"/>
    <property type="evidence" value="ECO:0007669"/>
    <property type="project" value="UniProtKB-KW"/>
</dbReference>
<dbReference type="InterPro" id="IPR045061">
    <property type="entry name" value="FtsZ/CetZ"/>
</dbReference>
<dbReference type="InterPro" id="IPR024757">
    <property type="entry name" value="FtsZ_C"/>
</dbReference>
<dbReference type="SMART" id="SM00864">
    <property type="entry name" value="Tubulin"/>
    <property type="match status" value="1"/>
</dbReference>
<dbReference type="PANTHER" id="PTHR30314">
    <property type="entry name" value="CELL DIVISION PROTEIN FTSZ-RELATED"/>
    <property type="match status" value="1"/>
</dbReference>
<protein>
    <recommendedName>
        <fullName evidence="4 5">Cell division protein FtsZ</fullName>
    </recommendedName>
</protein>
<gene>
    <name evidence="4" type="primary">ftsZ</name>
    <name evidence="10" type="ORF">SAMN04488116_2694</name>
</gene>
<dbReference type="InterPro" id="IPR008280">
    <property type="entry name" value="Tub_FtsZ_C"/>
</dbReference>
<evidence type="ECO:0000256" key="6">
    <source>
        <dbReference type="RuleBase" id="RU000631"/>
    </source>
</evidence>
<dbReference type="InterPro" id="IPR020805">
    <property type="entry name" value="Cell_div_FtsZ_CS"/>
</dbReference>
<keyword evidence="4 6" id="KW-0131">Cell cycle</keyword>
<dbReference type="InterPro" id="IPR018316">
    <property type="entry name" value="Tubulin/FtsZ_2-layer-sand-dom"/>
</dbReference>
<dbReference type="Gene3D" id="3.30.1330.20">
    <property type="entry name" value="Tubulin/FtsZ, C-terminal domain"/>
    <property type="match status" value="1"/>
</dbReference>
<feature type="region of interest" description="Disordered" evidence="7">
    <location>
        <begin position="550"/>
        <end position="571"/>
    </location>
</feature>
<dbReference type="GO" id="GO:0032153">
    <property type="term" value="C:cell division site"/>
    <property type="evidence" value="ECO:0007669"/>
    <property type="project" value="UniProtKB-UniRule"/>
</dbReference>
<evidence type="ECO:0000313" key="11">
    <source>
        <dbReference type="Proteomes" id="UP000184532"/>
    </source>
</evidence>
<dbReference type="InterPro" id="IPR000158">
    <property type="entry name" value="Cell_div_FtsZ"/>
</dbReference>
<dbReference type="STRING" id="570519.SAMN04488116_2694"/>
<feature type="binding site" evidence="4">
    <location>
        <position position="195"/>
    </location>
    <ligand>
        <name>GTP</name>
        <dbReference type="ChEBI" id="CHEBI:37565"/>
    </ligand>
</feature>
<dbReference type="GO" id="GO:0051258">
    <property type="term" value="P:protein polymerization"/>
    <property type="evidence" value="ECO:0007669"/>
    <property type="project" value="UniProtKB-UniRule"/>
</dbReference>
<keyword evidence="4" id="KW-0963">Cytoplasm</keyword>
<name>A0A1M5N7A5_9FLAO</name>
<dbReference type="GO" id="GO:0043093">
    <property type="term" value="P:FtsZ-dependent cytokinesis"/>
    <property type="evidence" value="ECO:0007669"/>
    <property type="project" value="UniProtKB-UniRule"/>
</dbReference>
<dbReference type="PANTHER" id="PTHR30314:SF3">
    <property type="entry name" value="MITOCHONDRIAL DIVISION PROTEIN FSZA"/>
    <property type="match status" value="1"/>
</dbReference>
<dbReference type="CDD" id="cd02201">
    <property type="entry name" value="FtsZ_type1"/>
    <property type="match status" value="1"/>
</dbReference>
<evidence type="ECO:0000313" key="10">
    <source>
        <dbReference type="EMBL" id="SHG85357.1"/>
    </source>
</evidence>
<feature type="domain" description="Tubulin/FtsZ GTPase" evidence="8">
    <location>
        <begin position="21"/>
        <end position="213"/>
    </location>
</feature>
<dbReference type="SUPFAM" id="SSF52490">
    <property type="entry name" value="Tubulin nucleotide-binding domain-like"/>
    <property type="match status" value="1"/>
</dbReference>
<dbReference type="GO" id="GO:0003924">
    <property type="term" value="F:GTPase activity"/>
    <property type="evidence" value="ECO:0007669"/>
    <property type="project" value="UniProtKB-UniRule"/>
</dbReference>
<dbReference type="NCBIfam" id="TIGR00065">
    <property type="entry name" value="ftsZ"/>
    <property type="match status" value="1"/>
</dbReference>
<feature type="compositionally biased region" description="Polar residues" evidence="7">
    <location>
        <begin position="616"/>
        <end position="630"/>
    </location>
</feature>
<keyword evidence="11" id="KW-1185">Reference proteome</keyword>
<sequence>MSKSTEFDNISFDLPKNKSNVIKVIGVGGGGGNAINHMFQAGINGVDFVICNTDAQALQNSPVPNKIQLGVSLTEGLGAGANPEIGEQAALESMEEVKVMLEHTTKMAFITAGMGGGTGTGAAPVIAKAAREMDILTVGIVTIPFQFEGAMRNKQAQAGIEKLRANVDSLIVINNNKLREVYGNLGFKAGFSKADEVLATAARGIAEVITHHYTQNIDLRDAKTVLSNSGTAIMGSATAAGSARAGEAIMKALDSPLLNDNKINGAKNVLLLIVSGTQEITIDEIGEINDYIQIEAGHSANIIMGVGEDENLGDAIAVTVIATGFNVDQQDHIVNTESKKVFYTLEDEQTAEQKLEPESTAVQEIKVEKAPIEIEPQVVRHTLEMEEEVVEEQPAAPESDLIPTTNYIKNFNVFYEEVVPENVEEDFIIIEAKRILNDIEVVDPEVVSPKEKEDQFALSFDMPLNTIEENEEERTITFDLTDDTVKDIDVKEYVEVKPVLEYKKEGETRYNLEEYMELETQLTGARSVAETHEPKMVEDELVFEKKTIAPEASTGDDASGNTDPFNSSISDMLKDRADERRKKLKNFNYKFQNNRNSIDEIEKQPAYKRQGVDLNDTPQEQKVSRTTLSEDSNEEIQLRSNNSFLHDNVD</sequence>
<dbReference type="GO" id="GO:0005525">
    <property type="term" value="F:GTP binding"/>
    <property type="evidence" value="ECO:0007669"/>
    <property type="project" value="UniProtKB-UniRule"/>
</dbReference>
<comment type="subunit">
    <text evidence="4">Homodimer. Polymerizes to form a dynamic ring structure in a strictly GTP-dependent manner. Interacts directly with several other division proteins.</text>
</comment>
<dbReference type="InterPro" id="IPR003008">
    <property type="entry name" value="Tubulin_FtsZ_GTPase"/>
</dbReference>
<proteinExistence type="inferred from homology"/>
<evidence type="ECO:0000256" key="4">
    <source>
        <dbReference type="HAMAP-Rule" id="MF_00909"/>
    </source>
</evidence>
<keyword evidence="3 4" id="KW-0342">GTP-binding</keyword>
<dbReference type="Proteomes" id="UP000184532">
    <property type="component" value="Unassembled WGS sequence"/>
</dbReference>
<accession>A0A1M5N7A5</accession>
<dbReference type="Pfam" id="PF12327">
    <property type="entry name" value="FtsZ_C"/>
    <property type="match status" value="1"/>
</dbReference>
<evidence type="ECO:0000256" key="7">
    <source>
        <dbReference type="SAM" id="MobiDB-lite"/>
    </source>
</evidence>
<dbReference type="GO" id="GO:0005737">
    <property type="term" value="C:cytoplasm"/>
    <property type="evidence" value="ECO:0007669"/>
    <property type="project" value="UniProtKB-SubCell"/>
</dbReference>
<evidence type="ECO:0000256" key="2">
    <source>
        <dbReference type="ARBA" id="ARBA00022741"/>
    </source>
</evidence>
<dbReference type="AlphaFoldDB" id="A0A1M5N7A5"/>
<evidence type="ECO:0000256" key="5">
    <source>
        <dbReference type="NCBIfam" id="TIGR00065"/>
    </source>
</evidence>
<keyword evidence="4 6" id="KW-0717">Septation</keyword>
<feature type="binding site" evidence="4">
    <location>
        <position position="152"/>
    </location>
    <ligand>
        <name>GTP</name>
        <dbReference type="ChEBI" id="CHEBI:37565"/>
    </ligand>
</feature>
<reference evidence="11" key="1">
    <citation type="submission" date="2016-11" db="EMBL/GenBank/DDBJ databases">
        <authorList>
            <person name="Varghese N."/>
            <person name="Submissions S."/>
        </authorList>
    </citation>
    <scope>NUCLEOTIDE SEQUENCE [LARGE SCALE GENOMIC DNA]</scope>
    <source>
        <strain evidence="11">DSM 22638</strain>
    </source>
</reference>
<dbReference type="Pfam" id="PF00091">
    <property type="entry name" value="Tubulin"/>
    <property type="match status" value="1"/>
</dbReference>
<dbReference type="RefSeq" id="WP_073180481.1">
    <property type="nucleotide sequence ID" value="NZ_FQWL01000004.1"/>
</dbReference>
<dbReference type="FunFam" id="3.40.50.1440:FF:000001">
    <property type="entry name" value="Cell division protein FtsZ"/>
    <property type="match status" value="1"/>
</dbReference>
<dbReference type="SMART" id="SM00865">
    <property type="entry name" value="Tubulin_C"/>
    <property type="match status" value="1"/>
</dbReference>